<dbReference type="InterPro" id="IPR011049">
    <property type="entry name" value="Serralysin-like_metalloprot_C"/>
</dbReference>
<keyword evidence="8" id="KW-1185">Reference proteome</keyword>
<feature type="domain" description="Bacterial Ig" evidence="3">
    <location>
        <begin position="165"/>
        <end position="227"/>
    </location>
</feature>
<dbReference type="InterPro" id="IPR044048">
    <property type="entry name" value="Big_12"/>
</dbReference>
<feature type="domain" description="Bacterial Ig-like" evidence="4">
    <location>
        <begin position="843"/>
        <end position="930"/>
    </location>
</feature>
<gene>
    <name evidence="7" type="ORF">H9K76_03380</name>
</gene>
<feature type="domain" description="Bacterial Ig-like" evidence="4">
    <location>
        <begin position="957"/>
        <end position="1034"/>
    </location>
</feature>
<dbReference type="Pfam" id="PF13517">
    <property type="entry name" value="FG-GAP_3"/>
    <property type="match status" value="1"/>
</dbReference>
<dbReference type="EMBL" id="CP060714">
    <property type="protein sequence ID" value="QNN57933.1"/>
    <property type="molecule type" value="Genomic_DNA"/>
</dbReference>
<feature type="domain" description="Bacterial Ig" evidence="3">
    <location>
        <begin position="476"/>
        <end position="554"/>
    </location>
</feature>
<dbReference type="NCBIfam" id="NF033510">
    <property type="entry name" value="Ca_tandemer"/>
    <property type="match status" value="20"/>
</dbReference>
<evidence type="ECO:0000259" key="5">
    <source>
        <dbReference type="Pfam" id="PF19078"/>
    </source>
</evidence>
<evidence type="ECO:0000256" key="1">
    <source>
        <dbReference type="ARBA" id="ARBA00022729"/>
    </source>
</evidence>
<dbReference type="InterPro" id="IPR048051">
    <property type="entry name" value="BapA-like_prefix-like"/>
</dbReference>
<dbReference type="Pfam" id="PF19077">
    <property type="entry name" value="Big_13"/>
    <property type="match status" value="13"/>
</dbReference>
<feature type="region of interest" description="Disordered" evidence="2">
    <location>
        <begin position="1678"/>
        <end position="1700"/>
    </location>
</feature>
<dbReference type="Proteomes" id="UP000515811">
    <property type="component" value="Chromosome"/>
</dbReference>
<dbReference type="Gene3D" id="2.60.40.10">
    <property type="entry name" value="Immunoglobulins"/>
    <property type="match status" value="23"/>
</dbReference>
<feature type="domain" description="Bacterial Ig-like" evidence="4">
    <location>
        <begin position="1163"/>
        <end position="1238"/>
    </location>
</feature>
<dbReference type="Pfam" id="PF17936">
    <property type="entry name" value="Big_6"/>
    <property type="match status" value="7"/>
</dbReference>
<feature type="compositionally biased region" description="Polar residues" evidence="2">
    <location>
        <begin position="1687"/>
        <end position="1697"/>
    </location>
</feature>
<feature type="domain" description="Bacterial Ig-like" evidence="4">
    <location>
        <begin position="1890"/>
        <end position="1970"/>
    </location>
</feature>
<dbReference type="RefSeq" id="WP_187598178.1">
    <property type="nucleotide sequence ID" value="NZ_CP060714.1"/>
</dbReference>
<keyword evidence="1" id="KW-0732">Signal</keyword>
<feature type="domain" description="Bacterial Ig" evidence="3">
    <location>
        <begin position="576"/>
        <end position="640"/>
    </location>
</feature>
<dbReference type="InterPro" id="IPR013517">
    <property type="entry name" value="FG-GAP"/>
</dbReference>
<feature type="domain" description="Bacterial Ig-like" evidence="4">
    <location>
        <begin position="1258"/>
        <end position="1342"/>
    </location>
</feature>
<dbReference type="InterPro" id="IPR013783">
    <property type="entry name" value="Ig-like_fold"/>
</dbReference>
<proteinExistence type="predicted"/>
<protein>
    <submittedName>
        <fullName evidence="7">VCBS repeat-containing protein</fullName>
    </submittedName>
</protein>
<feature type="domain" description="Bacterial Ig" evidence="3">
    <location>
        <begin position="313"/>
        <end position="391"/>
    </location>
</feature>
<evidence type="ECO:0000313" key="8">
    <source>
        <dbReference type="Proteomes" id="UP000515811"/>
    </source>
</evidence>
<dbReference type="KEGG" id="drg:H9K76_03380"/>
<feature type="domain" description="Bacterial Ig" evidence="3">
    <location>
        <begin position="395"/>
        <end position="472"/>
    </location>
</feature>
<evidence type="ECO:0000256" key="2">
    <source>
        <dbReference type="SAM" id="MobiDB-lite"/>
    </source>
</evidence>
<feature type="domain" description="Bacterial Ig-like" evidence="4">
    <location>
        <begin position="2762"/>
        <end position="2847"/>
    </location>
</feature>
<sequence>MSSSMAPVEIVVVSRKTAVTKYGMPTDFRLEDGGVVQIQATRAQVKDLARVGKDLVVTLQNGETITVRDFFAPLDGGQSHVVLQDDAEGLWLVELGTGEGSLSWGYSSLYSIDSLMAGEQTNSSIPIVAMWGGMAGLLAVGSASTHNASQKPSPAVLEPVNGVKPITGTAEPGATVIVSFPGGGSHTAVVGADGKFSVPNPGLKDGDTVTVVVSHHGAESNPVVITVDALAPANPVVHPVNATHPITGTAEPGSTVTVTFPDGSQKTTVAGKDGHFEVPNPGMLADGQPVKVTATDPAGNVSGEVIMKVDAMAPPVPQVHPVNGHDPITGTAEPGAVVTVVWDNGKTITGVADADGHFSLPNPGTMKDGEVIRVSATDAAGNTGPAATVTIDASAPVAPKLNPVNGKDPIAGEAEPHSTIKVTLPDGTTAVAEAGADGKFQIPNPGLEDGASLQVVSVDAAGNASEPVIVVVDARAPAPPQVDTVSSKDPITGHAEPGSTVTVTYPDGSTSTTKVGDAGSFSIPNPGGLEGGQILIVVATDAAGNTSDPTRVPVHPEDPVPVPAPIVNPANALDPVTGTAVPGSKVTVTLPDHSQVEGHADEHGHFSVAHPDMVLKDGDVIVVQVSDVDGNRSDPVRVTIDAVAPTTPTIDPVNALDPISGTAEPGSKVTITFPDGQSQTVVAGPDGHFSMANPGLEDGKAITVTATDAAGNVSGEATITVDGIAPVLTITDDVDGIVGKDGHVTFTFTFSEDVKDFDLSDIQVSGGQAGQLVQISPRVYMLEVKPPAGGTLGIIQVSVAAGAVHDAAGNANLGVTAQQAYDLVAPGLDSLSQLELQDDVGDVRGEIKTGMTTDDSTPTYVGKADPAEVARIELLDKGVVIGSAVVNADGSFSVSPDHPITGGGHSFSLRPVDAAGNVGPATPPIDFIFDGVKPGTPAIGDLSDNSNGQWVNIQKGDSTKDTTPVISGTGTAGNTITVYDGAAVVGTTVVDKNGHWSVEVTELDDGEHKLHATATNPAGVESDPTGEYIFIVDTVAPDKPAMPVAYDNVGADQGPIQPGGTTDDATPTFAGKVEPGERVTIYDNGNVIGQADVDKDGYWNWTPATDLAEGPHSLTSTVTDMAGNESQPSDAISFTVDTTPLELVISRVLDNVGDKRDPIASGGATDDATPTFEGRATAGATVTILEGGKVIATTRADAQGHWSVELPHQADGTHVYEAQAKNAAGDIVKAGFTLTVDTQPSSVPTVDGAYDDVGAHQGSLVSGQVTDDTTPTLKGTGTAGDRINVYDGDTLIGTTTVKSDGTWEYTVPSLTTDGEHRITTTSVDAVGNESVRSDAFIVNLDTSVPDLANALISIDPIAGDNRVNAVEAAGNAILTGKLTGVPSDVVEIKVIVELNGTKYVANVINGHWSVSVSGDALVKDADHKLKVTATFSDAAGNSDDKSVEQSYTVDLVGPGENAISELKLQDDVGDVCGEIKSGMTTDDSTPTYIGKADPDEVARVELLDKGVVIGSAVVNADGSFSVSPDHPITGSDHSFSLRPVDAAGNVGPATPVIDFTFDGVKPGIPAITDVSHNEGGPLVNIQKGGSTKDTTPVVSGTGTAGSTIKVYDGSTVVGTATVDAKGHWSVELNALSEGEHRLTATATNAAGVESEATGPYPLIVDTVPPAKPLMPTASDNVGADQGPIKPGNTTDDATPTLTGKVEPGERVTIYDNGRAIGEADVDKDGYWSWTSSTDLAEGSHSLTSTVTDKAGNESQPSDAITFTVDTTPLELVINRVLDNVGSKQGPIASGGATDDATPTFEGRATAGATVTILEGGKVIATTKADAQGHWSVELPHQSDGTHVYEAQAKNAAGDIVKAGFTLTVDTQPSSVPTVGSAYDDVGAHQGPLVSGQVTDDTTPTLKGTGMAGDRINVYDGDTLIGTTTVKSDGTWEYTVPALTTDGEHRITTTSVDAVGNESARSDAFIVNLDTTPPDLSKAVLSVGDVTGDNVVNASEGQGTVTLTGTLTGLPKTEAVTVKIVVNLNGTIYEATLVGETWTLEVPGQALVADIDHKLQVVATVVDEAGNASQLTVEHAYSVDNTLTQIWLNDKIAGDNIVNADEVTSVIVGGTTTNVSDGRVVTVTFSDGVHSVKVTGTVSGNAWTAGAANLSGLNQGAITVTAEVVDQLGNARTAESIVKLDTIRPDNPDDYQIEILLFEDNVAPNVNDYPSGTTTNDTSPLLKGTVAGLEVGDVVRIYEGSRLLGTANVLSDGSWTFQLAGVTEGEHGYTAVIYDAAGNAGLESRPFTLTVDFTPPAFASTIVSYTDDQGSLQGDFGHATVTDDTAPVLNGTVPQALAAGEEIRVYKLVGADSVLVGIATVSADGKSWSLQLSGLQHASDYEFVAKVVDAAGNSGPLSNTFKLSVDTHGPSITTSIDSYADDVGPAQGSTFSSGTTTDDRDPVLKGSLGSALNSGDTVQVYQNGVLLGNAQVLGGNWTFQLHGLANGTYEFTAIVVDRAGNLSDKGFSGAFTIHVSGDGSTNTVQITSFIDDVGAYQGAYASGSVTDDASPVLQGTLASKLASGETVRIYQGGTYLGNATVNADGLAWTFQLSGLVDGKTYSYTATVATPAGVEGAPSEAFTLTLDTTPPQFVPTITSYWDDVGSMQGNFGNATRTDDTSPTLVGTLPQALAVGELVRVYQVVGSVSTFIGNATVNGLGWTYELSGLANDTSYTYVVRVVDAVGNEGGLSNQFTLTVDTAGPSIGASIKSYVDDVGDRQGEFTDGWTDDTTPRLKGTLTSSLNSGDIVQIYQDGKFIGLAKVSAAEWYFDIATPLNDGVHVFQAVVSDAAGNLSSAGYSSEFTIRVDTTAPESAAAIVSFADDTGAIKGHFPSGSVTDDTAPQLVGSLSAPLAKGETVRIYQGSILLGEATVSGTNWTFDVSGLQNGQTYSFTAVVTSITGAEGDKSAAFTLTVDTTPPSTTTTIAYFDHVGAVQGTFGSGTTTDDRTPQLKGVLSAPLDAGDRVAIYESGKLLGYAMVSGTGWIFNLPDALKDASSHTYVAKVMDLAGNEGTPASLGLTVALTLAVKELTTSDITPIVSGSVGFELLPGEYLQVTINGVSYSSKNGAVVVDSKNGTWYLQIPDTNPLGYSTYDMAAQVLSDSGSVTQVAHGSLLVQPSPSALANTDWATTANPGNATNNTMVIGLNSSGLWTIMADTQVYSSTNLSSYAKVATLTTNHGDAVSWTAADFARNGLASIAGTDTYYGNATQSFWTNTGSGYTLSQQSTYTTVWYGGVIAYDKTGDGYLDLAYGDGGGPDSITLLVNNQGKLSPDGGNGWAGLAGFYTGRELSGVDINNNGTVDIAYHTTQGGSYYSLTILDNNGTGTLSASQYITNVFNNQTAASSTNSNSMTWADFDGDGYMDLYLASTNGTSGGAIYYNNGDGTLSSDKSAVGSSTAAIGFISAAVDWNHDGMMDIVKFTQYGGSQTATLFTNVGKGAGWTSSVLAANLVNVTGMAAMDYNWDGAVDMIIAQQNGKMVYVQNNQSVAAGTAMHLRIVDSEGINVYYGNTVQLYNASGKLVASQIINAQSGIGTNDSSALLNFYGLSSHETYSAKLIKVTNGISSNVTWDGLVAGNGKTAYDLTADAATGGHSGILTGTGYNDTFIATAGTYTYNGGGGWSGAMGHDAWSKTGGQDIVDFRHATVGVNVNLNITTAQNTGFNTVTLGNIEGVTGSAFADIITGDSGDNVLEGRGGNDIFHMASGGHDTLMYKLLVASDATGGNGQDMVNGFTVGVFETMADADRIDLGDLLQGYAPTVGGQYAAQYINGVATIAQGDGIANYLKVEVSGDNTLVEIDRGGSGASYTTLLTLNGVHTDLATLLANHQITLV</sequence>
<evidence type="ECO:0000259" key="6">
    <source>
        <dbReference type="Pfam" id="PF22783"/>
    </source>
</evidence>
<feature type="domain" description="Bacterial Ig" evidence="3">
    <location>
        <begin position="644"/>
        <end position="721"/>
    </location>
</feature>
<feature type="domain" description="Bacterial Ig-like" evidence="4">
    <location>
        <begin position="1467"/>
        <end position="1558"/>
    </location>
</feature>
<accession>A0A7G9RQQ8</accession>
<evidence type="ECO:0000313" key="7">
    <source>
        <dbReference type="EMBL" id="QNN57933.1"/>
    </source>
</evidence>
<evidence type="ECO:0000259" key="3">
    <source>
        <dbReference type="Pfam" id="PF17936"/>
    </source>
</evidence>
<dbReference type="InterPro" id="IPR028994">
    <property type="entry name" value="Integrin_alpha_N"/>
</dbReference>
<evidence type="ECO:0000259" key="4">
    <source>
        <dbReference type="Pfam" id="PF19077"/>
    </source>
</evidence>
<feature type="domain" description="Bacterial Ig-like" evidence="4">
    <location>
        <begin position="1785"/>
        <end position="1866"/>
    </location>
</feature>
<feature type="domain" description="Bacterial Ig-like" evidence="4">
    <location>
        <begin position="1585"/>
        <end position="1662"/>
    </location>
</feature>
<dbReference type="Pfam" id="PF19078">
    <property type="entry name" value="Big_12"/>
    <property type="match status" value="1"/>
</dbReference>
<dbReference type="InterPro" id="IPR041498">
    <property type="entry name" value="Big_6"/>
</dbReference>
<dbReference type="NCBIfam" id="TIGR03661">
    <property type="entry name" value="T1SS_VCA0849"/>
    <property type="match status" value="1"/>
</dbReference>
<dbReference type="Pfam" id="PF22783">
    <property type="entry name" value="BapA_N"/>
    <property type="match status" value="1"/>
</dbReference>
<dbReference type="SUPFAM" id="SSF69318">
    <property type="entry name" value="Integrin alpha N-terminal domain"/>
    <property type="match status" value="1"/>
</dbReference>
<feature type="domain" description="Bacterial Ig-like" evidence="4">
    <location>
        <begin position="1049"/>
        <end position="1138"/>
    </location>
</feature>
<dbReference type="NCBIfam" id="NF033677">
    <property type="entry name" value="biofilm_BapA_N"/>
    <property type="match status" value="1"/>
</dbReference>
<organism evidence="7 8">
    <name type="scientific">Diaphorobacter ruginosibacter</name>
    <dbReference type="NCBI Taxonomy" id="1715720"/>
    <lineage>
        <taxon>Bacteria</taxon>
        <taxon>Pseudomonadati</taxon>
        <taxon>Pseudomonadota</taxon>
        <taxon>Betaproteobacteria</taxon>
        <taxon>Burkholderiales</taxon>
        <taxon>Comamonadaceae</taxon>
        <taxon>Diaphorobacter</taxon>
    </lineage>
</organism>
<feature type="domain" description="Bacterial Ig-like" evidence="4">
    <location>
        <begin position="2212"/>
        <end position="2291"/>
    </location>
</feature>
<dbReference type="InterPro" id="IPR044016">
    <property type="entry name" value="Big_13"/>
</dbReference>
<feature type="domain" description="Bacterial Ig-like" evidence="4">
    <location>
        <begin position="2433"/>
        <end position="2505"/>
    </location>
</feature>
<dbReference type="InterPro" id="IPR019960">
    <property type="entry name" value="T1SS_VCA0849"/>
</dbReference>
<feature type="domain" description="Biofilm-associated protein BapA-like prefix-like" evidence="6">
    <location>
        <begin position="9"/>
        <end position="124"/>
    </location>
</feature>
<dbReference type="SUPFAM" id="SSF51120">
    <property type="entry name" value="beta-Roll"/>
    <property type="match status" value="1"/>
</dbReference>
<feature type="domain" description="Bacterial Ig-like" evidence="5">
    <location>
        <begin position="724"/>
        <end position="822"/>
    </location>
</feature>
<dbReference type="Gene3D" id="3.30.420.430">
    <property type="match status" value="5"/>
</dbReference>
<feature type="domain" description="Bacterial Ig" evidence="3">
    <location>
        <begin position="231"/>
        <end position="307"/>
    </location>
</feature>
<reference evidence="7 8" key="1">
    <citation type="submission" date="2020-08" db="EMBL/GenBank/DDBJ databases">
        <title>Genome sequence of Diaphorobacter ruginosibacter DSM 27467T.</title>
        <authorList>
            <person name="Hyun D.-W."/>
            <person name="Bae J.-W."/>
        </authorList>
    </citation>
    <scope>NUCLEOTIDE SEQUENCE [LARGE SCALE GENOMIC DNA]</scope>
    <source>
        <strain evidence="7 8">DSM 27467</strain>
    </source>
</reference>
<feature type="domain" description="Bacterial Ig-like" evidence="4">
    <location>
        <begin position="1671"/>
        <end position="1766"/>
    </location>
</feature>
<name>A0A7G9RQQ8_9BURK</name>